<dbReference type="AlphaFoldDB" id="A0A7H8XR00"/>
<reference evidence="1 2" key="1">
    <citation type="submission" date="2020-07" db="EMBL/GenBank/DDBJ databases">
        <title>A bifunctional nitrone conjugated secondary metabolite targeting the ribosome.</title>
        <authorList>
            <person name="Limbrick E.M."/>
            <person name="Graf M."/>
            <person name="Derewacz D.K."/>
            <person name="Nguyen F."/>
            <person name="Spraggins J.M."/>
            <person name="Wieland M."/>
            <person name="Ynigez-Gutierrez A.E."/>
            <person name="Reisman B.J."/>
            <person name="Zinshteyn B."/>
            <person name="McCulloch K."/>
            <person name="Iverson T.M."/>
            <person name="Green R."/>
            <person name="Wilson D.N."/>
            <person name="Bachmann B.O."/>
        </authorList>
    </citation>
    <scope>NUCLEOTIDE SEQUENCE [LARGE SCALE GENOMIC DNA]</scope>
    <source>
        <strain evidence="2">aurantiaca</strain>
    </source>
</reference>
<sequence length="119" mass="12750">MTISAPRLIRPPAILGRVGTIAVTHWGLVDGLHGLSLVVEVVDVDGPGVLQQGAWRLSGIDTVSVTATSDTGELVHPSYGAASARRWQRWTMAFGRSDLRDLTITVTPITFTHTFSVGE</sequence>
<evidence type="ECO:0000313" key="2">
    <source>
        <dbReference type="Proteomes" id="UP000509335"/>
    </source>
</evidence>
<organism evidence="1 2">
    <name type="scientific">Micromonospora carbonacea</name>
    <dbReference type="NCBI Taxonomy" id="47853"/>
    <lineage>
        <taxon>Bacteria</taxon>
        <taxon>Bacillati</taxon>
        <taxon>Actinomycetota</taxon>
        <taxon>Actinomycetes</taxon>
        <taxon>Micromonosporales</taxon>
        <taxon>Micromonosporaceae</taxon>
        <taxon>Micromonospora</taxon>
    </lineage>
</organism>
<name>A0A7H8XR00_9ACTN</name>
<accession>A0A7H8XR00</accession>
<dbReference type="Proteomes" id="UP000509335">
    <property type="component" value="Chromosome"/>
</dbReference>
<proteinExistence type="predicted"/>
<gene>
    <name evidence="1" type="ORF">HXZ27_19715</name>
</gene>
<evidence type="ECO:0000313" key="1">
    <source>
        <dbReference type="EMBL" id="QLD26161.1"/>
    </source>
</evidence>
<protein>
    <submittedName>
        <fullName evidence="1">Uncharacterized protein</fullName>
    </submittedName>
</protein>
<dbReference type="EMBL" id="CP058322">
    <property type="protein sequence ID" value="QLD26161.1"/>
    <property type="molecule type" value="Genomic_DNA"/>
</dbReference>
<dbReference type="KEGG" id="mcab:HXZ27_19715"/>